<keyword evidence="1" id="KW-0732">Signal</keyword>
<dbReference type="Proteomes" id="UP000035682">
    <property type="component" value="Unplaced"/>
</dbReference>
<reference evidence="4" key="2">
    <citation type="submission" date="2020-12" db="UniProtKB">
        <authorList>
            <consortium name="WormBaseParasite"/>
        </authorList>
    </citation>
    <scope>IDENTIFICATION</scope>
</reference>
<keyword evidence="3" id="KW-1185">Reference proteome</keyword>
<organism evidence="2">
    <name type="scientific">Strongyloides ratti</name>
    <name type="common">Parasitic roundworm</name>
    <dbReference type="NCBI Taxonomy" id="34506"/>
    <lineage>
        <taxon>Eukaryota</taxon>
        <taxon>Metazoa</taxon>
        <taxon>Ecdysozoa</taxon>
        <taxon>Nematoda</taxon>
        <taxon>Chromadorea</taxon>
        <taxon>Rhabditida</taxon>
        <taxon>Tylenchina</taxon>
        <taxon>Panagrolaimomorpha</taxon>
        <taxon>Strongyloidoidea</taxon>
        <taxon>Strongyloididae</taxon>
        <taxon>Strongyloides</taxon>
    </lineage>
</organism>
<gene>
    <name evidence="2 4 5" type="ORF">SRAE_2000368500</name>
</gene>
<dbReference type="CTD" id="36381403"/>
<dbReference type="WormBase" id="SRAE_2000368500">
    <property type="protein sequence ID" value="SRP06827"/>
    <property type="gene ID" value="WBGene00263910"/>
</dbReference>
<reference evidence="2 3" key="1">
    <citation type="submission" date="2014-09" db="EMBL/GenBank/DDBJ databases">
        <authorList>
            <person name="Martin A.A."/>
        </authorList>
    </citation>
    <scope>NUCLEOTIDE SEQUENCE</scope>
    <source>
        <strain evidence="3">ED321</strain>
        <strain evidence="2">ED321 Heterogonic</strain>
    </source>
</reference>
<dbReference type="InterPro" id="IPR004988">
    <property type="entry name" value="DUF273"/>
</dbReference>
<accession>A0A090LLI3</accession>
<evidence type="ECO:0000313" key="4">
    <source>
        <dbReference type="WBParaSite" id="SRAE_2000368500.1"/>
    </source>
</evidence>
<dbReference type="PANTHER" id="PTHR31562:SF4">
    <property type="entry name" value="DUF268 DOMAIN-CONTAINING PROTEIN-RELATED"/>
    <property type="match status" value="1"/>
</dbReference>
<proteinExistence type="predicted"/>
<feature type="signal peptide" evidence="1">
    <location>
        <begin position="1"/>
        <end position="28"/>
    </location>
</feature>
<name>A0A090LLI3_STRRB</name>
<dbReference type="GeneID" id="36381403"/>
<dbReference type="RefSeq" id="XP_024508233.1">
    <property type="nucleotide sequence ID" value="XM_024654908.1"/>
</dbReference>
<evidence type="ECO:0000256" key="1">
    <source>
        <dbReference type="SAM" id="SignalP"/>
    </source>
</evidence>
<sequence>MKILCSILFPLSLFFILFIFSLIHKNSCSQIKEKLFGELKTKKIKNYEKLKVDKVGNDKILEKDKFKNYEVLNIDKVKKKIAIVVVVDVNSIDYNKENFETIKCYSLHNSYSFVVITILSYPHLFIDCKQKSFVFQRHCVVAKFAEKYQKIFKYIIFVSENVGIINPVHKLENYLLKKNEEMIFYEKISNNEISTDSYIFKNTNYSRNFLKFFANYECSVPEMYNKNDNSAIQTVFVTLFGGDQYLNIYNHCINIWFKGTTLNENIIFESCMRWLLSMLNENEGKSYMLFDDKRVVLLGKKSKRKWIRDGKLYNWHFGYKDFFFSNWNTNKLSINNFSFKKNSTSTNVLCKSRRYINMWKYNSSMKLPQHFINLTMKNLSIFSEINYYNNLTLCNLDKIKESNGRDYLKVIYNKNK</sequence>
<dbReference type="InterPro" id="IPR029044">
    <property type="entry name" value="Nucleotide-diphossugar_trans"/>
</dbReference>
<evidence type="ECO:0000313" key="5">
    <source>
        <dbReference type="WormBase" id="SRAE_2000368500"/>
    </source>
</evidence>
<dbReference type="WBParaSite" id="SRAE_2000368500.1">
    <property type="protein sequence ID" value="SRAE_2000368500.1"/>
    <property type="gene ID" value="WBGene00263910"/>
</dbReference>
<dbReference type="Gene3D" id="3.90.550.10">
    <property type="entry name" value="Spore Coat Polysaccharide Biosynthesis Protein SpsA, Chain A"/>
    <property type="match status" value="1"/>
</dbReference>
<feature type="chain" id="PRO_5015030902" evidence="1">
    <location>
        <begin position="29"/>
        <end position="416"/>
    </location>
</feature>
<evidence type="ECO:0000313" key="3">
    <source>
        <dbReference type="Proteomes" id="UP000035682"/>
    </source>
</evidence>
<dbReference type="Pfam" id="PF03314">
    <property type="entry name" value="DUF273"/>
    <property type="match status" value="1"/>
</dbReference>
<dbReference type="EMBL" id="LN609529">
    <property type="protein sequence ID" value="CEF69033.1"/>
    <property type="molecule type" value="Genomic_DNA"/>
</dbReference>
<evidence type="ECO:0000313" key="2">
    <source>
        <dbReference type="EMBL" id="CEF69033.1"/>
    </source>
</evidence>
<dbReference type="AlphaFoldDB" id="A0A090LLI3"/>
<dbReference type="OrthoDB" id="407658at2759"/>
<protein>
    <submittedName>
        <fullName evidence="2 4">Uncharacterized protein</fullName>
    </submittedName>
</protein>
<dbReference type="PANTHER" id="PTHR31562">
    <property type="entry name" value="PROTEIN CBG18972"/>
    <property type="match status" value="1"/>
</dbReference>